<dbReference type="Proteomes" id="UP001163603">
    <property type="component" value="Chromosome 3"/>
</dbReference>
<sequence length="244" mass="28373">MFVSSTTMLCIYVFCFCWVNICNIMHKQRTSLWKALMKSPVSGILILYTFVTVWFVGGLTAFHLYLIITNQTTYENFRYRYHRKMNPYNRGCLRNIVEIFFSKIPSSKNNFRAKVKVDSSAIFAMSLGPSRSPEVPKRTSNVDMGKRQAVAAEDFEDIQSQLDSVGGLQRCRTQPRHASWDLRNDWENTSDMQMLAAEFGMEHGISEREKVRGRQKFMEGIHKEEAIKIGRDWFYEYLGVGKLL</sequence>
<proteinExistence type="predicted"/>
<evidence type="ECO:0000313" key="1">
    <source>
        <dbReference type="EMBL" id="KAJ0046297.1"/>
    </source>
</evidence>
<organism evidence="1 2">
    <name type="scientific">Pistacia integerrima</name>
    <dbReference type="NCBI Taxonomy" id="434235"/>
    <lineage>
        <taxon>Eukaryota</taxon>
        <taxon>Viridiplantae</taxon>
        <taxon>Streptophyta</taxon>
        <taxon>Embryophyta</taxon>
        <taxon>Tracheophyta</taxon>
        <taxon>Spermatophyta</taxon>
        <taxon>Magnoliopsida</taxon>
        <taxon>eudicotyledons</taxon>
        <taxon>Gunneridae</taxon>
        <taxon>Pentapetalae</taxon>
        <taxon>rosids</taxon>
        <taxon>malvids</taxon>
        <taxon>Sapindales</taxon>
        <taxon>Anacardiaceae</taxon>
        <taxon>Pistacia</taxon>
    </lineage>
</organism>
<dbReference type="EMBL" id="CM047738">
    <property type="protein sequence ID" value="KAJ0046297.1"/>
    <property type="molecule type" value="Genomic_DNA"/>
</dbReference>
<keyword evidence="2" id="KW-1185">Reference proteome</keyword>
<comment type="caution">
    <text evidence="1">The sequence shown here is derived from an EMBL/GenBank/DDBJ whole genome shotgun (WGS) entry which is preliminary data.</text>
</comment>
<evidence type="ECO:0000313" key="2">
    <source>
        <dbReference type="Proteomes" id="UP001163603"/>
    </source>
</evidence>
<accession>A0ACC0Z5V9</accession>
<name>A0ACC0Z5V9_9ROSI</name>
<protein>
    <submittedName>
        <fullName evidence="1">Uncharacterized protein</fullName>
    </submittedName>
</protein>
<reference evidence="2" key="1">
    <citation type="journal article" date="2023" name="G3 (Bethesda)">
        <title>Genome assembly and association tests identify interacting loci associated with vigor, precocity, and sex in interspecific pistachio rootstocks.</title>
        <authorList>
            <person name="Palmer W."/>
            <person name="Jacygrad E."/>
            <person name="Sagayaradj S."/>
            <person name="Cavanaugh K."/>
            <person name="Han R."/>
            <person name="Bertier L."/>
            <person name="Beede B."/>
            <person name="Kafkas S."/>
            <person name="Golino D."/>
            <person name="Preece J."/>
            <person name="Michelmore R."/>
        </authorList>
    </citation>
    <scope>NUCLEOTIDE SEQUENCE [LARGE SCALE GENOMIC DNA]</scope>
</reference>
<gene>
    <name evidence="1" type="ORF">Pint_05570</name>
</gene>